<proteinExistence type="predicted"/>
<dbReference type="Pfam" id="PF01103">
    <property type="entry name" value="Omp85"/>
    <property type="match status" value="1"/>
</dbReference>
<sequence>MFSSLRIEGGTTPDKDKIMNIFAPLIGKAYSREELENALHAAYAAGDFSLVKFDIEQLQGAGAPGALRGVVSIVPQKPVENEFFASLDFQGAVSNNISGNLVASLAFLAKELTGPGSALFSSVSFVNKTSASMEYFQPFGPFFILPWTRFRFEYDMSASESVPVAIASKFRTYGAGVWGGLVLGNIADVMAGYSFENVLTGDDWTSLVTQNAGALRVALRLDTRDRTAFPRKGIAFTAYGRWFSPNFGGQFSFAQMEVNASAAIPVRRTDALHLSLFGGTDFVGLVTGAQPAKISYYSTLSQPVMFYGLGYIPTSCAGNSVLAGSLEYRHRVKVINELTGGDIYIFANGSAGAVVQYDDPSTYAMWPLKWSATLGASARLTRHYGILVGASVLGNIDDTDAIMPAFVIQVGSFNHSSVIDRR</sequence>
<dbReference type="InterPro" id="IPR000184">
    <property type="entry name" value="Bac_surfAg_D15"/>
</dbReference>
<evidence type="ECO:0000259" key="3">
    <source>
        <dbReference type="Pfam" id="PF01103"/>
    </source>
</evidence>
<evidence type="ECO:0000313" key="4">
    <source>
        <dbReference type="EMBL" id="SLM19028.1"/>
    </source>
</evidence>
<organism evidence="4">
    <name type="scientific">uncultured spirochete</name>
    <dbReference type="NCBI Taxonomy" id="156406"/>
    <lineage>
        <taxon>Bacteria</taxon>
        <taxon>Pseudomonadati</taxon>
        <taxon>Spirochaetota</taxon>
        <taxon>Spirochaetia</taxon>
        <taxon>Spirochaetales</taxon>
        <taxon>environmental samples</taxon>
    </lineage>
</organism>
<evidence type="ECO:0000256" key="1">
    <source>
        <dbReference type="ARBA" id="ARBA00004370"/>
    </source>
</evidence>
<dbReference type="AlphaFoldDB" id="A0A3P3XRW3"/>
<keyword evidence="2" id="KW-0472">Membrane</keyword>
<evidence type="ECO:0000256" key="2">
    <source>
        <dbReference type="ARBA" id="ARBA00023136"/>
    </source>
</evidence>
<name>A0A3P3XRW3_9SPIR</name>
<dbReference type="Gene3D" id="2.40.160.50">
    <property type="entry name" value="membrane protein fhac: a member of the omp85/tpsb transporter family"/>
    <property type="match status" value="1"/>
</dbReference>
<dbReference type="EMBL" id="FWDO01000005">
    <property type="protein sequence ID" value="SLM19028.1"/>
    <property type="molecule type" value="Genomic_DNA"/>
</dbReference>
<gene>
    <name evidence="4" type="ORF">SPIRO4BDMA_50543</name>
</gene>
<accession>A0A3P3XRW3</accession>
<dbReference type="GO" id="GO:0019867">
    <property type="term" value="C:outer membrane"/>
    <property type="evidence" value="ECO:0007669"/>
    <property type="project" value="InterPro"/>
</dbReference>
<reference evidence="4" key="1">
    <citation type="submission" date="2017-02" db="EMBL/GenBank/DDBJ databases">
        <authorList>
            <person name="Regsiter A."/>
            <person name="William W."/>
        </authorList>
    </citation>
    <scope>NUCLEOTIDE SEQUENCE</scope>
    <source>
        <strain evidence="4">BdmA 4</strain>
    </source>
</reference>
<protein>
    <recommendedName>
        <fullName evidence="3">Bacterial surface antigen (D15) domain-containing protein</fullName>
    </recommendedName>
</protein>
<comment type="subcellular location">
    <subcellularLocation>
        <location evidence="1">Membrane</location>
    </subcellularLocation>
</comment>
<feature type="domain" description="Bacterial surface antigen (D15)" evidence="3">
    <location>
        <begin position="209"/>
        <end position="347"/>
    </location>
</feature>